<reference evidence="3" key="1">
    <citation type="journal article" date="2019" name="Int. J. Syst. Evol. Microbiol.">
        <title>The Global Catalogue of Microorganisms (GCM) 10K type strain sequencing project: providing services to taxonomists for standard genome sequencing and annotation.</title>
        <authorList>
            <consortium name="The Broad Institute Genomics Platform"/>
            <consortium name="The Broad Institute Genome Sequencing Center for Infectious Disease"/>
            <person name="Wu L."/>
            <person name="Ma J."/>
        </authorList>
    </citation>
    <scope>NUCLEOTIDE SEQUENCE [LARGE SCALE GENOMIC DNA]</scope>
    <source>
        <strain evidence="3">CGMCC 1.7656</strain>
    </source>
</reference>
<organism evidence="2 3">
    <name type="scientific">Cloacibacterium rupense</name>
    <dbReference type="NCBI Taxonomy" id="517423"/>
    <lineage>
        <taxon>Bacteria</taxon>
        <taxon>Pseudomonadati</taxon>
        <taxon>Bacteroidota</taxon>
        <taxon>Flavobacteriia</taxon>
        <taxon>Flavobacteriales</taxon>
        <taxon>Weeksellaceae</taxon>
    </lineage>
</organism>
<feature type="transmembrane region" description="Helical" evidence="1">
    <location>
        <begin position="153"/>
        <end position="178"/>
    </location>
</feature>
<evidence type="ECO:0000313" key="3">
    <source>
        <dbReference type="Proteomes" id="UP000620064"/>
    </source>
</evidence>
<comment type="caution">
    <text evidence="2">The sequence shown here is derived from an EMBL/GenBank/DDBJ whole genome shotgun (WGS) entry which is preliminary data.</text>
</comment>
<accession>A0ABQ2NLE8</accession>
<evidence type="ECO:0008006" key="4">
    <source>
        <dbReference type="Google" id="ProtNLM"/>
    </source>
</evidence>
<proteinExistence type="predicted"/>
<gene>
    <name evidence="2" type="ORF">GCM10010992_26090</name>
</gene>
<keyword evidence="1" id="KW-0812">Transmembrane</keyword>
<feature type="transmembrane region" description="Helical" evidence="1">
    <location>
        <begin position="27"/>
        <end position="49"/>
    </location>
</feature>
<sequence>MIGIIFCALMIKLILNSNLSLNNSEEFYAVLVCISFFGILILGSLYYLLKTQILTITKENLVLSYLFFPCKIKIKFDEIKRIRQISKEVKTSGTLFSEGIHLTNSFETYIDLENGKSIKTFALNKYEFQEVLKLLRKLKTGEGKLNSFKLPKILFLIENISAILFIIIFLVIILGLSYNLLFK</sequence>
<evidence type="ECO:0000256" key="1">
    <source>
        <dbReference type="SAM" id="Phobius"/>
    </source>
</evidence>
<evidence type="ECO:0000313" key="2">
    <source>
        <dbReference type="EMBL" id="GGP06367.1"/>
    </source>
</evidence>
<dbReference type="Proteomes" id="UP000620064">
    <property type="component" value="Unassembled WGS sequence"/>
</dbReference>
<keyword evidence="1" id="KW-0472">Membrane</keyword>
<keyword evidence="3" id="KW-1185">Reference proteome</keyword>
<name>A0ABQ2NLE8_9FLAO</name>
<protein>
    <recommendedName>
        <fullName evidence="4">PH domain-containing protein</fullName>
    </recommendedName>
</protein>
<keyword evidence="1" id="KW-1133">Transmembrane helix</keyword>
<dbReference type="EMBL" id="BMLV01000007">
    <property type="protein sequence ID" value="GGP06367.1"/>
    <property type="molecule type" value="Genomic_DNA"/>
</dbReference>